<keyword evidence="10" id="KW-0645">Protease</keyword>
<evidence type="ECO:0000256" key="26">
    <source>
        <dbReference type="ARBA" id="ARBA00060592"/>
    </source>
</evidence>
<evidence type="ECO:0000256" key="12">
    <source>
        <dbReference type="ARBA" id="ARBA00022679"/>
    </source>
</evidence>
<dbReference type="GO" id="GO:0006508">
    <property type="term" value="P:proteolysis"/>
    <property type="evidence" value="ECO:0007669"/>
    <property type="project" value="UniProtKB-KW"/>
</dbReference>
<reference evidence="31" key="1">
    <citation type="journal article" date="2008" name="Genome Res.">
        <title>The genome of Pelotomaculum thermopropionicum reveals niche-associated evolution in anaerobic microbiota.</title>
        <authorList>
            <person name="Kosaka T."/>
            <person name="Kato S."/>
            <person name="Shimoyama T."/>
            <person name="Ishii S."/>
            <person name="Abe T."/>
            <person name="Watanabe K."/>
        </authorList>
    </citation>
    <scope>NUCLEOTIDE SEQUENCE [LARGE SCALE GENOMIC DNA]</scope>
    <source>
        <strain evidence="31">DSM 13744 / JCM 10971 / SI</strain>
    </source>
</reference>
<comment type="pathway">
    <text evidence="3">Cell wall biogenesis; peptidoglycan biosynthesis.</text>
</comment>
<feature type="domain" description="Penicillin-binding protein transpeptidase" evidence="28">
    <location>
        <begin position="308"/>
        <end position="579"/>
    </location>
</feature>
<comment type="catalytic activity">
    <reaction evidence="23">
        <text>Preferential cleavage: (Ac)2-L-Lys-D-Ala-|-D-Ala. Also transpeptidation of peptidyl-alanyl moieties that are N-acyl substituents of D-alanine.</text>
        <dbReference type="EC" id="3.4.16.4"/>
    </reaction>
</comment>
<evidence type="ECO:0000256" key="3">
    <source>
        <dbReference type="ARBA" id="ARBA00004752"/>
    </source>
</evidence>
<keyword evidence="18" id="KW-1133">Transmembrane helix</keyword>
<evidence type="ECO:0000256" key="2">
    <source>
        <dbReference type="ARBA" id="ARBA00004401"/>
    </source>
</evidence>
<dbReference type="Pfam" id="PF00912">
    <property type="entry name" value="Transgly"/>
    <property type="match status" value="1"/>
</dbReference>
<keyword evidence="13" id="KW-0812">Transmembrane</keyword>
<dbReference type="InterPro" id="IPR001460">
    <property type="entry name" value="PCN-bd_Tpept"/>
</dbReference>
<evidence type="ECO:0000256" key="14">
    <source>
        <dbReference type="ARBA" id="ARBA00022801"/>
    </source>
</evidence>
<name>A5D3I7_PELTS</name>
<dbReference type="InterPro" id="IPR036950">
    <property type="entry name" value="PBP_transglycosylase"/>
</dbReference>
<dbReference type="GO" id="GO:0008360">
    <property type="term" value="P:regulation of cell shape"/>
    <property type="evidence" value="ECO:0007669"/>
    <property type="project" value="UniProtKB-KW"/>
</dbReference>
<dbReference type="SUPFAM" id="SSF53955">
    <property type="entry name" value="Lysozyme-like"/>
    <property type="match status" value="1"/>
</dbReference>
<dbReference type="Gene3D" id="1.10.3810.10">
    <property type="entry name" value="Biosynthetic peptidoglycan transglycosylase-like"/>
    <property type="match status" value="1"/>
</dbReference>
<gene>
    <name evidence="30" type="primary">MrcB</name>
    <name evidence="30" type="ordered locus">PTH_1013</name>
</gene>
<evidence type="ECO:0000256" key="8">
    <source>
        <dbReference type="ARBA" id="ARBA00022475"/>
    </source>
</evidence>
<organism evidence="30 31">
    <name type="scientific">Pelotomaculum thermopropionicum (strain DSM 13744 / JCM 10971 / SI)</name>
    <dbReference type="NCBI Taxonomy" id="370438"/>
    <lineage>
        <taxon>Bacteria</taxon>
        <taxon>Bacillati</taxon>
        <taxon>Bacillota</taxon>
        <taxon>Clostridia</taxon>
        <taxon>Eubacteriales</taxon>
        <taxon>Desulfotomaculaceae</taxon>
        <taxon>Pelotomaculum</taxon>
    </lineage>
</organism>
<dbReference type="CAZy" id="GT51">
    <property type="family name" value="Glycosyltransferase Family 51"/>
</dbReference>
<evidence type="ECO:0000259" key="29">
    <source>
        <dbReference type="Pfam" id="PF00912"/>
    </source>
</evidence>
<keyword evidence="22" id="KW-0961">Cell wall biogenesis/degradation</keyword>
<evidence type="ECO:0000256" key="13">
    <source>
        <dbReference type="ARBA" id="ARBA00022692"/>
    </source>
</evidence>
<keyword evidence="9 30" id="KW-0121">Carboxypeptidase</keyword>
<comment type="similarity">
    <text evidence="4">In the C-terminal section; belongs to the transpeptidase family.</text>
</comment>
<dbReference type="EC" id="2.4.99.28" evidence="24"/>
<evidence type="ECO:0000256" key="18">
    <source>
        <dbReference type="ARBA" id="ARBA00022989"/>
    </source>
</evidence>
<evidence type="ECO:0000256" key="19">
    <source>
        <dbReference type="ARBA" id="ARBA00023136"/>
    </source>
</evidence>
<evidence type="ECO:0000256" key="6">
    <source>
        <dbReference type="ARBA" id="ARBA00012448"/>
    </source>
</evidence>
<dbReference type="GO" id="GO:0009002">
    <property type="term" value="F:serine-type D-Ala-D-Ala carboxypeptidase activity"/>
    <property type="evidence" value="ECO:0007669"/>
    <property type="project" value="UniProtKB-EC"/>
</dbReference>
<dbReference type="PANTHER" id="PTHR32282:SF27">
    <property type="entry name" value="PENICILLIN-BINDING PROTEIN 1A"/>
    <property type="match status" value="1"/>
</dbReference>
<evidence type="ECO:0000313" key="31">
    <source>
        <dbReference type="Proteomes" id="UP000006556"/>
    </source>
</evidence>
<feature type="chain" id="PRO_5002680825" description="Penicillin-binding protein 1A" evidence="27">
    <location>
        <begin position="25"/>
        <end position="670"/>
    </location>
</feature>
<dbReference type="InterPro" id="IPR001264">
    <property type="entry name" value="Glyco_trans_51"/>
</dbReference>
<dbReference type="SUPFAM" id="SSF56601">
    <property type="entry name" value="beta-lactamase/transpeptidase-like"/>
    <property type="match status" value="1"/>
</dbReference>
<evidence type="ECO:0000313" key="30">
    <source>
        <dbReference type="EMBL" id="BAF59194.1"/>
    </source>
</evidence>
<evidence type="ECO:0000256" key="10">
    <source>
        <dbReference type="ARBA" id="ARBA00022670"/>
    </source>
</evidence>
<keyword evidence="19" id="KW-0472">Membrane</keyword>
<evidence type="ECO:0000256" key="15">
    <source>
        <dbReference type="ARBA" id="ARBA00022960"/>
    </source>
</evidence>
<evidence type="ECO:0000256" key="24">
    <source>
        <dbReference type="ARBA" id="ARBA00044770"/>
    </source>
</evidence>
<evidence type="ECO:0000256" key="16">
    <source>
        <dbReference type="ARBA" id="ARBA00022968"/>
    </source>
</evidence>
<sequence length="670" mass="72349">MTGKKSLFLAACLFLLATGAGCSAQPFLMDADVPPVSRILDANGELIAAVSRENRIPVKLENVSVFLREAIVAVEDARFYRHHGVDPVGVARALYKNITAGRVVEGGSTITQQLAKNLLPPEPERTAVRKLEELVLAVRLERKYTKDEILEMYLNQIYFGQGAYGVEAAARTYFNKPAGELNLAESAMLAGIPRAPSINNPVSNYEAAKARQAVVLARMAELGLISSGQARQAMEERLQLAKKSPVLKKAPYFVDEVIRHFEISYPNGPEILYAGGLTVYSTLDLKIQRAAEKCLYEGLKNEDPLLDGALVALDPKTGQIKAMAGGKDYSRSQFNRALSRIQPGSAFKPFLYAAAVERGYTAGTVINCEPVSFPQPDGTSYAPSDFHGSCHCRPFTLKEALFTSDNVVAVRLNQSVGPSVTAGYARKMGIESDLRAVPSLALGTSEVTPLEMARAYGTLANGGIKPEPYYIQKVTDSSGRILEERRPQLEKAIDEKTAYIVTDMLEEVLGPGGTASNIAGILDRPAAGKTGTTEEFREAWFVGYTPDLAAAVYVGFDEKSKSPGRSGAQLAAPIWANFMKEALKDVPPAGFAVPPGVVKARICADDGLLAGEYNTRSIEAVFVRGTEPSAVCPGAGQLGPADQVPPYYRMPLPGPEGLILRRRLYFFGDD</sequence>
<evidence type="ECO:0000256" key="21">
    <source>
        <dbReference type="ARBA" id="ARBA00023268"/>
    </source>
</evidence>
<dbReference type="InterPro" id="IPR050396">
    <property type="entry name" value="Glycosyltr_51/Transpeptidase"/>
</dbReference>
<evidence type="ECO:0000256" key="23">
    <source>
        <dbReference type="ARBA" id="ARBA00034000"/>
    </source>
</evidence>
<dbReference type="PANTHER" id="PTHR32282">
    <property type="entry name" value="BINDING PROTEIN TRANSPEPTIDASE, PUTATIVE-RELATED"/>
    <property type="match status" value="1"/>
</dbReference>
<evidence type="ECO:0000256" key="11">
    <source>
        <dbReference type="ARBA" id="ARBA00022676"/>
    </source>
</evidence>
<dbReference type="GO" id="GO:0008955">
    <property type="term" value="F:peptidoglycan glycosyltransferase activity"/>
    <property type="evidence" value="ECO:0007669"/>
    <property type="project" value="UniProtKB-EC"/>
</dbReference>
<dbReference type="AlphaFoldDB" id="A5D3I7"/>
<dbReference type="EMBL" id="AP009389">
    <property type="protein sequence ID" value="BAF59194.1"/>
    <property type="molecule type" value="Genomic_DNA"/>
</dbReference>
<comment type="catalytic activity">
    <reaction evidence="25">
        <text>[GlcNAc-(1-&gt;4)-Mur2Ac(oyl-L-Ala-gamma-D-Glu-L-Lys-D-Ala-D-Ala)](n)-di-trans,octa-cis-undecaprenyl diphosphate + beta-D-GlcNAc-(1-&gt;4)-Mur2Ac(oyl-L-Ala-gamma-D-Glu-L-Lys-D-Ala-D-Ala)-di-trans,octa-cis-undecaprenyl diphosphate = [GlcNAc-(1-&gt;4)-Mur2Ac(oyl-L-Ala-gamma-D-Glu-L-Lys-D-Ala-D-Ala)](n+1)-di-trans,octa-cis-undecaprenyl diphosphate + di-trans,octa-cis-undecaprenyl diphosphate + H(+)</text>
        <dbReference type="Rhea" id="RHEA:23708"/>
        <dbReference type="Rhea" id="RHEA-COMP:9602"/>
        <dbReference type="Rhea" id="RHEA-COMP:9603"/>
        <dbReference type="ChEBI" id="CHEBI:15378"/>
        <dbReference type="ChEBI" id="CHEBI:58405"/>
        <dbReference type="ChEBI" id="CHEBI:60033"/>
        <dbReference type="ChEBI" id="CHEBI:78435"/>
        <dbReference type="EC" id="2.4.99.28"/>
    </reaction>
</comment>
<proteinExistence type="inferred from homology"/>
<keyword evidence="12" id="KW-0808">Transferase</keyword>
<evidence type="ECO:0000256" key="9">
    <source>
        <dbReference type="ARBA" id="ARBA00022645"/>
    </source>
</evidence>
<dbReference type="KEGG" id="pth:PTH_1013"/>
<keyword evidence="14" id="KW-0378">Hydrolase</keyword>
<dbReference type="FunFam" id="1.10.3810.10:FF:000001">
    <property type="entry name" value="Penicillin-binding protein 1A"/>
    <property type="match status" value="1"/>
</dbReference>
<dbReference type="InterPro" id="IPR012338">
    <property type="entry name" value="Beta-lactam/transpept-like"/>
</dbReference>
<dbReference type="GO" id="GO:0030288">
    <property type="term" value="C:outer membrane-bounded periplasmic space"/>
    <property type="evidence" value="ECO:0007669"/>
    <property type="project" value="TreeGrafter"/>
</dbReference>
<keyword evidence="27" id="KW-0732">Signal</keyword>
<dbReference type="InterPro" id="IPR023346">
    <property type="entry name" value="Lysozyme-like_dom_sf"/>
</dbReference>
<dbReference type="GO" id="GO:0046677">
    <property type="term" value="P:response to antibiotic"/>
    <property type="evidence" value="ECO:0007669"/>
    <property type="project" value="UniProtKB-KW"/>
</dbReference>
<keyword evidence="31" id="KW-1185">Reference proteome</keyword>
<dbReference type="UniPathway" id="UPA00219"/>
<feature type="domain" description="Glycosyl transferase family 51" evidence="29">
    <location>
        <begin position="44"/>
        <end position="219"/>
    </location>
</feature>
<evidence type="ECO:0000259" key="28">
    <source>
        <dbReference type="Pfam" id="PF00905"/>
    </source>
</evidence>
<feature type="signal peptide" evidence="27">
    <location>
        <begin position="1"/>
        <end position="24"/>
    </location>
</feature>
<dbReference type="GO" id="GO:0071555">
    <property type="term" value="P:cell wall organization"/>
    <property type="evidence" value="ECO:0007669"/>
    <property type="project" value="UniProtKB-KW"/>
</dbReference>
<dbReference type="Pfam" id="PF00905">
    <property type="entry name" value="Transpeptidase"/>
    <property type="match status" value="1"/>
</dbReference>
<keyword evidence="20" id="KW-0046">Antibiotic resistance</keyword>
<keyword evidence="21" id="KW-0511">Multifunctional enzyme</keyword>
<keyword evidence="15" id="KW-0133">Cell shape</keyword>
<evidence type="ECO:0000256" key="17">
    <source>
        <dbReference type="ARBA" id="ARBA00022984"/>
    </source>
</evidence>
<keyword evidence="11" id="KW-0328">Glycosyltransferase</keyword>
<comment type="function">
    <text evidence="1">Cell wall formation. Synthesis of cross-linked peptidoglycan from the lipid intermediates. The enzyme has a penicillin-insensitive transglycosylase N-terminal domain (formation of linear glycan strands) and a penicillin-sensitive transpeptidase C-terminal domain (cross-linking of the peptide subunits).</text>
</comment>
<keyword evidence="16" id="KW-0735">Signal-anchor</keyword>
<dbReference type="EC" id="3.4.16.4" evidence="6"/>
<evidence type="ECO:0000256" key="5">
    <source>
        <dbReference type="ARBA" id="ARBA00007739"/>
    </source>
</evidence>
<evidence type="ECO:0000256" key="20">
    <source>
        <dbReference type="ARBA" id="ARBA00023251"/>
    </source>
</evidence>
<dbReference type="GO" id="GO:0009252">
    <property type="term" value="P:peptidoglycan biosynthetic process"/>
    <property type="evidence" value="ECO:0007669"/>
    <property type="project" value="UniProtKB-UniPathway"/>
</dbReference>
<comment type="subcellular location">
    <subcellularLocation>
        <location evidence="2">Cell membrane</location>
        <topology evidence="2">Single-pass type II membrane protein</topology>
    </subcellularLocation>
</comment>
<accession>A5D3I7</accession>
<evidence type="ECO:0000256" key="4">
    <source>
        <dbReference type="ARBA" id="ARBA00007090"/>
    </source>
</evidence>
<dbReference type="GO" id="GO:0008658">
    <property type="term" value="F:penicillin binding"/>
    <property type="evidence" value="ECO:0007669"/>
    <property type="project" value="InterPro"/>
</dbReference>
<dbReference type="NCBIfam" id="TIGR02074">
    <property type="entry name" value="PBP_1a_fam"/>
    <property type="match status" value="1"/>
</dbReference>
<keyword evidence="8" id="KW-1003">Cell membrane</keyword>
<evidence type="ECO:0000256" key="1">
    <source>
        <dbReference type="ARBA" id="ARBA00002624"/>
    </source>
</evidence>
<comment type="pathway">
    <text evidence="26">Glycan biosynthesis.</text>
</comment>
<protein>
    <recommendedName>
        <fullName evidence="7">Penicillin-binding protein 1A</fullName>
        <ecNumber evidence="24">2.4.99.28</ecNumber>
        <ecNumber evidence="6">3.4.16.4</ecNumber>
    </recommendedName>
</protein>
<dbReference type="GO" id="GO:0005886">
    <property type="term" value="C:plasma membrane"/>
    <property type="evidence" value="ECO:0007669"/>
    <property type="project" value="UniProtKB-SubCell"/>
</dbReference>
<evidence type="ECO:0000256" key="7">
    <source>
        <dbReference type="ARBA" id="ARBA00018638"/>
    </source>
</evidence>
<evidence type="ECO:0000256" key="27">
    <source>
        <dbReference type="SAM" id="SignalP"/>
    </source>
</evidence>
<dbReference type="STRING" id="370438.PTH_1013"/>
<dbReference type="eggNOG" id="COG0744">
    <property type="taxonomic scope" value="Bacteria"/>
</dbReference>
<keyword evidence="17" id="KW-0573">Peptidoglycan synthesis</keyword>
<dbReference type="PROSITE" id="PS51257">
    <property type="entry name" value="PROKAR_LIPOPROTEIN"/>
    <property type="match status" value="1"/>
</dbReference>
<comment type="similarity">
    <text evidence="5">In the N-terminal section; belongs to the glycosyltransferase 51 family.</text>
</comment>
<dbReference type="HOGENOM" id="CLU_006354_2_4_9"/>
<evidence type="ECO:0000256" key="22">
    <source>
        <dbReference type="ARBA" id="ARBA00023316"/>
    </source>
</evidence>
<dbReference type="Proteomes" id="UP000006556">
    <property type="component" value="Chromosome"/>
</dbReference>
<dbReference type="Gene3D" id="3.40.710.10">
    <property type="entry name" value="DD-peptidase/beta-lactamase superfamily"/>
    <property type="match status" value="1"/>
</dbReference>
<evidence type="ECO:0000256" key="25">
    <source>
        <dbReference type="ARBA" id="ARBA00049902"/>
    </source>
</evidence>